<evidence type="ECO:0000256" key="4">
    <source>
        <dbReference type="ARBA" id="ARBA00022847"/>
    </source>
</evidence>
<dbReference type="OrthoDB" id="2985014at2759"/>
<evidence type="ECO:0000256" key="6">
    <source>
        <dbReference type="ARBA" id="ARBA00023136"/>
    </source>
</evidence>
<evidence type="ECO:0000256" key="5">
    <source>
        <dbReference type="ARBA" id="ARBA00022989"/>
    </source>
</evidence>
<dbReference type="Proteomes" id="UP000192578">
    <property type="component" value="Unassembled WGS sequence"/>
</dbReference>
<evidence type="ECO:0000259" key="8">
    <source>
        <dbReference type="PROSITE" id="PS50850"/>
    </source>
</evidence>
<feature type="transmembrane region" description="Helical" evidence="7">
    <location>
        <begin position="120"/>
        <end position="140"/>
    </location>
</feature>
<dbReference type="Gene3D" id="1.20.1250.20">
    <property type="entry name" value="MFS general substrate transporter like domains"/>
    <property type="match status" value="2"/>
</dbReference>
<dbReference type="InterPro" id="IPR036259">
    <property type="entry name" value="MFS_trans_sf"/>
</dbReference>
<reference evidence="10" key="1">
    <citation type="submission" date="2017-01" db="EMBL/GenBank/DDBJ databases">
        <title>Comparative genomics of anhydrobiosis in the tardigrade Hypsibius dujardini.</title>
        <authorList>
            <person name="Yoshida Y."/>
            <person name="Koutsovoulos G."/>
            <person name="Laetsch D."/>
            <person name="Stevens L."/>
            <person name="Kumar S."/>
            <person name="Horikawa D."/>
            <person name="Ishino K."/>
            <person name="Komine S."/>
            <person name="Tomita M."/>
            <person name="Blaxter M."/>
            <person name="Arakawa K."/>
        </authorList>
    </citation>
    <scope>NUCLEOTIDE SEQUENCE [LARGE SCALE GENOMIC DNA]</scope>
    <source>
        <strain evidence="10">Z151</strain>
    </source>
</reference>
<feature type="transmembrane region" description="Helical" evidence="7">
    <location>
        <begin position="240"/>
        <end position="260"/>
    </location>
</feature>
<keyword evidence="2" id="KW-0813">Transport</keyword>
<name>A0A1W0XAI6_HYPEX</name>
<dbReference type="GO" id="GO:0006820">
    <property type="term" value="P:monoatomic anion transport"/>
    <property type="evidence" value="ECO:0007669"/>
    <property type="project" value="TreeGrafter"/>
</dbReference>
<dbReference type="GO" id="GO:0015293">
    <property type="term" value="F:symporter activity"/>
    <property type="evidence" value="ECO:0007669"/>
    <property type="project" value="UniProtKB-KW"/>
</dbReference>
<feature type="transmembrane region" description="Helical" evidence="7">
    <location>
        <begin position="484"/>
        <end position="503"/>
    </location>
</feature>
<feature type="domain" description="Major facilitator superfamily (MFS) profile" evidence="8">
    <location>
        <begin position="44"/>
        <end position="508"/>
    </location>
</feature>
<dbReference type="InterPro" id="IPR020846">
    <property type="entry name" value="MFS_dom"/>
</dbReference>
<dbReference type="PANTHER" id="PTHR11662">
    <property type="entry name" value="SOLUTE CARRIER FAMILY 17"/>
    <property type="match status" value="1"/>
</dbReference>
<keyword evidence="3 7" id="KW-0812">Transmembrane</keyword>
<evidence type="ECO:0000313" key="9">
    <source>
        <dbReference type="EMBL" id="OQV24545.1"/>
    </source>
</evidence>
<dbReference type="CDD" id="cd17318">
    <property type="entry name" value="MFS_SLC17"/>
    <property type="match status" value="1"/>
</dbReference>
<evidence type="ECO:0000256" key="2">
    <source>
        <dbReference type="ARBA" id="ARBA00022448"/>
    </source>
</evidence>
<dbReference type="SUPFAM" id="SSF103473">
    <property type="entry name" value="MFS general substrate transporter"/>
    <property type="match status" value="1"/>
</dbReference>
<dbReference type="EMBL" id="MTYJ01000006">
    <property type="protein sequence ID" value="OQV24545.1"/>
    <property type="molecule type" value="Genomic_DNA"/>
</dbReference>
<dbReference type="InterPro" id="IPR011701">
    <property type="entry name" value="MFS"/>
</dbReference>
<dbReference type="Pfam" id="PF07690">
    <property type="entry name" value="MFS_1"/>
    <property type="match status" value="1"/>
</dbReference>
<evidence type="ECO:0000256" key="3">
    <source>
        <dbReference type="ARBA" id="ARBA00022692"/>
    </source>
</evidence>
<evidence type="ECO:0000313" key="10">
    <source>
        <dbReference type="Proteomes" id="UP000192578"/>
    </source>
</evidence>
<feature type="transmembrane region" description="Helical" evidence="7">
    <location>
        <begin position="152"/>
        <end position="170"/>
    </location>
</feature>
<protein>
    <submittedName>
        <fullName evidence="9">Sialin</fullName>
    </submittedName>
</protein>
<comment type="caution">
    <text evidence="9">The sequence shown here is derived from an EMBL/GenBank/DDBJ whole genome shotgun (WGS) entry which is preliminary data.</text>
</comment>
<evidence type="ECO:0000256" key="1">
    <source>
        <dbReference type="ARBA" id="ARBA00004141"/>
    </source>
</evidence>
<keyword evidence="10" id="KW-1185">Reference proteome</keyword>
<keyword evidence="6 7" id="KW-0472">Membrane</keyword>
<dbReference type="PROSITE" id="PS51257">
    <property type="entry name" value="PROKAR_LIPOPROTEIN"/>
    <property type="match status" value="1"/>
</dbReference>
<dbReference type="PROSITE" id="PS50850">
    <property type="entry name" value="MFS"/>
    <property type="match status" value="1"/>
</dbReference>
<dbReference type="GO" id="GO:0016020">
    <property type="term" value="C:membrane"/>
    <property type="evidence" value="ECO:0007669"/>
    <property type="project" value="UniProtKB-SubCell"/>
</dbReference>
<feature type="transmembrane region" description="Helical" evidence="7">
    <location>
        <begin position="209"/>
        <end position="228"/>
    </location>
</feature>
<feature type="transmembrane region" description="Helical" evidence="7">
    <location>
        <begin position="445"/>
        <end position="472"/>
    </location>
</feature>
<dbReference type="InterPro" id="IPR050382">
    <property type="entry name" value="MFS_Na/Anion_cotransporter"/>
</dbReference>
<feature type="transmembrane region" description="Helical" evidence="7">
    <location>
        <begin position="347"/>
        <end position="371"/>
    </location>
</feature>
<keyword evidence="4" id="KW-0769">Symport</keyword>
<feature type="transmembrane region" description="Helical" evidence="7">
    <location>
        <begin position="392"/>
        <end position="425"/>
    </location>
</feature>
<dbReference type="FunFam" id="1.20.1250.20:FF:000003">
    <property type="entry name" value="Solute carrier family 17 member 3"/>
    <property type="match status" value="1"/>
</dbReference>
<organism evidence="9 10">
    <name type="scientific">Hypsibius exemplaris</name>
    <name type="common">Freshwater tardigrade</name>
    <dbReference type="NCBI Taxonomy" id="2072580"/>
    <lineage>
        <taxon>Eukaryota</taxon>
        <taxon>Metazoa</taxon>
        <taxon>Ecdysozoa</taxon>
        <taxon>Tardigrada</taxon>
        <taxon>Eutardigrada</taxon>
        <taxon>Parachela</taxon>
        <taxon>Hypsibioidea</taxon>
        <taxon>Hypsibiidae</taxon>
        <taxon>Hypsibius</taxon>
    </lineage>
</organism>
<dbReference type="PANTHER" id="PTHR11662:SF399">
    <property type="entry name" value="FI19708P1-RELATED"/>
    <property type="match status" value="1"/>
</dbReference>
<sequence length="517" mass="56129">MGFIRGEYGALPVEKESRVGKRHWLILLGFFGCFNIYTIRICLSIAIVAMVAPPTSVDVNAFPHYNGNTSIQTSNETNQSEISADTCPEPEGFPQTGIVKANISTGKLSPQFEWDTKTQGLILGSYFYGYIFTQLAGGWLARRYGGKHPMGLGIFIAGILTLLTPVAANVHYGLLIALRVAEGLASGFCYPALNQLISRWSPAAERTRASAIVNAGNPAGMIVVLAVSGYLGDSFGWESIYYVFGGISSLWFVCWQLFVYNSPEDHPTIREAERRLISGSPSNTTTACELDTDELNEQKPPEIPWKSIFTSSAVWAMVFSHIGQNWGNYTLLAQLPTYLKNILKFNLSSNGVFSALPYLVFGVFSITSGYVSDHLRQRKLMSTTNVRKLFNTLGNAVPAVALIAMGYAGCDWVAAVALLTLATGFSGMTSSSFQVNALDLSPTFASIIFGFSNTISNLPGFISPYVVGVITAGPSGQSLFNWKIVFFISGGIRVVTLVVYAIWGSGEVATWNQGKKK</sequence>
<keyword evidence="5 7" id="KW-1133">Transmembrane helix</keyword>
<comment type="subcellular location">
    <subcellularLocation>
        <location evidence="1">Membrane</location>
        <topology evidence="1">Multi-pass membrane protein</topology>
    </subcellularLocation>
</comment>
<accession>A0A1W0XAI6</accession>
<feature type="transmembrane region" description="Helical" evidence="7">
    <location>
        <begin position="24"/>
        <end position="52"/>
    </location>
</feature>
<evidence type="ECO:0000256" key="7">
    <source>
        <dbReference type="SAM" id="Phobius"/>
    </source>
</evidence>
<proteinExistence type="predicted"/>
<dbReference type="AlphaFoldDB" id="A0A1W0XAI6"/>
<gene>
    <name evidence="9" type="ORF">BV898_01605</name>
</gene>